<comment type="caution">
    <text evidence="1">The sequence shown here is derived from an EMBL/GenBank/DDBJ whole genome shotgun (WGS) entry which is preliminary data.</text>
</comment>
<accession>A0AAE8M315</accession>
<evidence type="ECO:0008006" key="3">
    <source>
        <dbReference type="Google" id="ProtNLM"/>
    </source>
</evidence>
<name>A0AAE8M315_9HYPO</name>
<reference evidence="1" key="1">
    <citation type="submission" date="2018-03" db="EMBL/GenBank/DDBJ databases">
        <authorList>
            <person name="Guldener U."/>
        </authorList>
    </citation>
    <scope>NUCLEOTIDE SEQUENCE</scope>
</reference>
<evidence type="ECO:0000313" key="1">
    <source>
        <dbReference type="EMBL" id="SPJ73252.1"/>
    </source>
</evidence>
<dbReference type="Proteomes" id="UP001187734">
    <property type="component" value="Unassembled WGS sequence"/>
</dbReference>
<proteinExistence type="predicted"/>
<gene>
    <name evidence="1" type="ORF">FTOL_02982</name>
</gene>
<organism evidence="1 2">
    <name type="scientific">Fusarium torulosum</name>
    <dbReference type="NCBI Taxonomy" id="33205"/>
    <lineage>
        <taxon>Eukaryota</taxon>
        <taxon>Fungi</taxon>
        <taxon>Dikarya</taxon>
        <taxon>Ascomycota</taxon>
        <taxon>Pezizomycotina</taxon>
        <taxon>Sordariomycetes</taxon>
        <taxon>Hypocreomycetidae</taxon>
        <taxon>Hypocreales</taxon>
        <taxon>Nectriaceae</taxon>
        <taxon>Fusarium</taxon>
    </lineage>
</organism>
<keyword evidence="2" id="KW-1185">Reference proteome</keyword>
<dbReference type="EMBL" id="ONZP01000090">
    <property type="protein sequence ID" value="SPJ73252.1"/>
    <property type="molecule type" value="Genomic_DNA"/>
</dbReference>
<sequence>MHIAQLIFQHNDLVTFEDDAGANTWHVKSFQDWPNKVDYLIYLWGNDFRARNILLNESDEIAALIDLEFAYIAPTQFILDPPWWLLLETAEMWPLGLHDWKTTYESRLETWLSAIEQTKATQNPNALPVPLSRYMRERWQTGMFFLSYAARKSWAFDAMYWNFLDERFFGERGADVVEVDLWKTRIGLLSEEERMAMEPFLEMKMAEVKDRRIAEWDEEEAKARFSDLLFD</sequence>
<dbReference type="AlphaFoldDB" id="A0AAE8M315"/>
<evidence type="ECO:0000313" key="2">
    <source>
        <dbReference type="Proteomes" id="UP001187734"/>
    </source>
</evidence>
<protein>
    <recommendedName>
        <fullName evidence="3">Aminoglycoside phosphotransferase domain-containing protein</fullName>
    </recommendedName>
</protein>